<feature type="active site" description="Nucleophile" evidence="6">
    <location>
        <position position="486"/>
    </location>
</feature>
<dbReference type="Proteomes" id="UP000295718">
    <property type="component" value="Unassembled WGS sequence"/>
</dbReference>
<dbReference type="GO" id="GO:0016052">
    <property type="term" value="P:carbohydrate catabolic process"/>
    <property type="evidence" value="ECO:0007669"/>
    <property type="project" value="InterPro"/>
</dbReference>
<reference evidence="10 11" key="1">
    <citation type="submission" date="2019-03" db="EMBL/GenBank/DDBJ databases">
        <title>Genomic Encyclopedia of Type Strains, Phase IV (KMG-IV): sequencing the most valuable type-strain genomes for metagenomic binning, comparative biology and taxonomic classification.</title>
        <authorList>
            <person name="Goeker M."/>
        </authorList>
    </citation>
    <scope>NUCLEOTIDE SEQUENCE [LARGE SCALE GENOMIC DNA]</scope>
    <source>
        <strain evidence="10 11">DSM 100556</strain>
    </source>
</reference>
<evidence type="ECO:0000313" key="10">
    <source>
        <dbReference type="EMBL" id="TCL59542.1"/>
    </source>
</evidence>
<feature type="binding site" evidence="7">
    <location>
        <position position="556"/>
    </location>
    <ligand>
        <name>substrate</name>
    </ligand>
</feature>
<dbReference type="OrthoDB" id="9758822at2"/>
<dbReference type="FunFam" id="3.20.20.70:FF:000118">
    <property type="entry name" value="Alpha-galactosidase"/>
    <property type="match status" value="1"/>
</dbReference>
<gene>
    <name evidence="10" type="ORF">EDD76_104280</name>
</gene>
<comment type="catalytic activity">
    <reaction evidence="1 5">
        <text>Hydrolysis of terminal, non-reducing alpha-D-galactose residues in alpha-D-galactosides, including galactose oligosaccharides, galactomannans and galactolipids.</text>
        <dbReference type="EC" id="3.2.1.22"/>
    </reaction>
</comment>
<evidence type="ECO:0000256" key="3">
    <source>
        <dbReference type="ARBA" id="ARBA00022801"/>
    </source>
</evidence>
<dbReference type="AlphaFoldDB" id="A0A4R1R2M5"/>
<dbReference type="InterPro" id="IPR031705">
    <property type="entry name" value="Glyco_hydro_36_C"/>
</dbReference>
<dbReference type="Pfam" id="PF16874">
    <property type="entry name" value="Glyco_hydro_36C"/>
    <property type="match status" value="1"/>
</dbReference>
<dbReference type="Gene3D" id="2.60.40.1180">
    <property type="entry name" value="Golgi alpha-mannosidase II"/>
    <property type="match status" value="1"/>
</dbReference>
<organism evidence="10 11">
    <name type="scientific">Kineothrix alysoides</name>
    <dbReference type="NCBI Taxonomy" id="1469948"/>
    <lineage>
        <taxon>Bacteria</taxon>
        <taxon>Bacillati</taxon>
        <taxon>Bacillota</taxon>
        <taxon>Clostridia</taxon>
        <taxon>Lachnospirales</taxon>
        <taxon>Lachnospiraceae</taxon>
        <taxon>Kineothrix</taxon>
    </lineage>
</organism>
<dbReference type="Gene3D" id="3.20.20.70">
    <property type="entry name" value="Aldolase class I"/>
    <property type="match status" value="1"/>
</dbReference>
<comment type="similarity">
    <text evidence="5">Belongs to the glycosyl hydrolase.</text>
</comment>
<evidence type="ECO:0000256" key="6">
    <source>
        <dbReference type="PIRSR" id="PIRSR005536-1"/>
    </source>
</evidence>
<dbReference type="InterPro" id="IPR017853">
    <property type="entry name" value="GH"/>
</dbReference>
<evidence type="ECO:0000259" key="9">
    <source>
        <dbReference type="Pfam" id="PF16875"/>
    </source>
</evidence>
<dbReference type="Gene3D" id="2.70.98.60">
    <property type="entry name" value="alpha-galactosidase from lactobacil brevis"/>
    <property type="match status" value="1"/>
</dbReference>
<feature type="domain" description="Glycosyl hydrolase family 36 C-terminal" evidence="8">
    <location>
        <begin position="659"/>
        <end position="734"/>
    </location>
</feature>
<dbReference type="PANTHER" id="PTHR43053:SF3">
    <property type="entry name" value="ALPHA-GALACTOSIDASE C-RELATED"/>
    <property type="match status" value="1"/>
</dbReference>
<feature type="binding site" evidence="7">
    <location>
        <position position="534"/>
    </location>
    <ligand>
        <name>substrate</name>
    </ligand>
</feature>
<sequence>MGIRHYDLEPQNAHAAKRVFKLDTPNTSYVMAVVDEDNFLGHVYYGSRLKDHDVTYLLRTKEAPFVPSGNDRDKCSFMDSFPMEYPGHGLGDYRDGCIDAVSREGHRGVSLSAVSHKIYAGKPGLTGLPATFGGEQECTTLEILCEDKALGLAVTLMYTAFEDVDVITRSVYVENVSEQEVYLTKVLSACLDMDNKEFERITLHGSWARERHIQRQKIGFGKYAVSSMRGEPGHQEHPFMALMTEGASQDAGEVYAVHFVYSGNFIVQEEVNQFDSVRLTIGINSGDFCWKLGSGEGFQAPEAVLVYSEGGIGGMTRNFHDLYRNHLIRGEYKDKKRPILINNWEATYFDFDTDKLLSIAKQASELGIEMLVMDDGWFGNRDSDNRALGDWQVNEEKLKGGLDFLVKEVNKLGMKFGIWFEPEMISPDSDLYRSHPDWAIAIPGRRAALARNQYVLDITRKDVRDYVYECVAGILRSADIEYVKWDMNRPLSDIGSAKLPADRQGEIYHRYVLALYELQNRLTEEFPYLLLENCSGGGARFDPGMLYYSPQIWCSDDTDAIERLEIQEGTALIYPLSAMGAHVSDCPNHTVGRTTPFETRGYVALAGTFGYELDVTRIPEEDRKMIPSQVAMYHKYNDLVRSGDYYRIASYRENHRYDCYAVVSKDKKEALVTYIQVLNCPNCHSRRIYLRGLDPDMKYRMEGAEEEYYGDTLMKAGIQAENLWGDFKGRLYHLKAVL</sequence>
<evidence type="ECO:0000256" key="1">
    <source>
        <dbReference type="ARBA" id="ARBA00001255"/>
    </source>
</evidence>
<accession>A0A4R1R2M5</accession>
<name>A0A4R1R2M5_9FIRM</name>
<proteinExistence type="inferred from homology"/>
<keyword evidence="11" id="KW-1185">Reference proteome</keyword>
<evidence type="ECO:0000259" key="8">
    <source>
        <dbReference type="Pfam" id="PF16874"/>
    </source>
</evidence>
<dbReference type="InterPro" id="IPR000111">
    <property type="entry name" value="Glyco_hydro_27/36_CS"/>
</dbReference>
<feature type="binding site" evidence="7">
    <location>
        <position position="451"/>
    </location>
    <ligand>
        <name>substrate</name>
    </ligand>
</feature>
<feature type="binding site" evidence="7">
    <location>
        <begin position="484"/>
        <end position="488"/>
    </location>
    <ligand>
        <name>substrate</name>
    </ligand>
</feature>
<feature type="domain" description="Glycosyl hydrolase family 36 N-terminal" evidence="9">
    <location>
        <begin position="39"/>
        <end position="292"/>
    </location>
</feature>
<dbReference type="Pfam" id="PF16875">
    <property type="entry name" value="Glyco_hydro_36N"/>
    <property type="match status" value="1"/>
</dbReference>
<feature type="binding site" evidence="7">
    <location>
        <position position="207"/>
    </location>
    <ligand>
        <name>substrate</name>
    </ligand>
</feature>
<keyword evidence="3 5" id="KW-0378">Hydrolase</keyword>
<evidence type="ECO:0000256" key="5">
    <source>
        <dbReference type="PIRNR" id="PIRNR005536"/>
    </source>
</evidence>
<evidence type="ECO:0000256" key="4">
    <source>
        <dbReference type="ARBA" id="ARBA00023295"/>
    </source>
</evidence>
<dbReference type="GO" id="GO:0004557">
    <property type="term" value="F:alpha-galactosidase activity"/>
    <property type="evidence" value="ECO:0007669"/>
    <property type="project" value="UniProtKB-UniRule"/>
</dbReference>
<dbReference type="PRINTS" id="PR00743">
    <property type="entry name" value="GLHYDRLASE36"/>
</dbReference>
<dbReference type="InterPro" id="IPR031704">
    <property type="entry name" value="Glyco_hydro_36_N"/>
</dbReference>
<dbReference type="PANTHER" id="PTHR43053">
    <property type="entry name" value="GLYCOSIDASE FAMILY 31"/>
    <property type="match status" value="1"/>
</dbReference>
<feature type="active site" description="Proton donor" evidence="6">
    <location>
        <position position="556"/>
    </location>
</feature>
<dbReference type="EMBL" id="SLUO01000004">
    <property type="protein sequence ID" value="TCL59542.1"/>
    <property type="molecule type" value="Genomic_DNA"/>
</dbReference>
<comment type="caution">
    <text evidence="10">The sequence shown here is derived from an EMBL/GenBank/DDBJ whole genome shotgun (WGS) entry which is preliminary data.</text>
</comment>
<dbReference type="EC" id="3.2.1.22" evidence="2 5"/>
<keyword evidence="4 5" id="KW-0326">Glycosidase</keyword>
<dbReference type="PROSITE" id="PS00512">
    <property type="entry name" value="ALPHA_GALACTOSIDASE"/>
    <property type="match status" value="1"/>
</dbReference>
<dbReference type="STRING" id="1469948.GCA_000732725_03581"/>
<dbReference type="PIRSF" id="PIRSF005536">
    <property type="entry name" value="Agal"/>
    <property type="match status" value="1"/>
</dbReference>
<dbReference type="InterPro" id="IPR013785">
    <property type="entry name" value="Aldolase_TIM"/>
</dbReference>
<dbReference type="InterPro" id="IPR002252">
    <property type="entry name" value="Glyco_hydro_36"/>
</dbReference>
<dbReference type="InterPro" id="IPR050985">
    <property type="entry name" value="Alpha-glycosidase_related"/>
</dbReference>
<dbReference type="RefSeq" id="WP_031392203.1">
    <property type="nucleotide sequence ID" value="NZ_JPNB01000002.1"/>
</dbReference>
<feature type="binding site" evidence="7">
    <location>
        <begin position="374"/>
        <end position="375"/>
    </location>
    <ligand>
        <name>substrate</name>
    </ligand>
</feature>
<dbReference type="InterPro" id="IPR038417">
    <property type="entry name" value="Alpga-gal_N_sf"/>
</dbReference>
<dbReference type="InterPro" id="IPR013780">
    <property type="entry name" value="Glyco_hydro_b"/>
</dbReference>
<evidence type="ECO:0000313" key="11">
    <source>
        <dbReference type="Proteomes" id="UP000295718"/>
    </source>
</evidence>
<dbReference type="SUPFAM" id="SSF51445">
    <property type="entry name" value="(Trans)glycosidases"/>
    <property type="match status" value="1"/>
</dbReference>
<dbReference type="CDD" id="cd14791">
    <property type="entry name" value="GH36"/>
    <property type="match status" value="1"/>
</dbReference>
<protein>
    <recommendedName>
        <fullName evidence="2 5">Alpha-galactosidase</fullName>
        <ecNumber evidence="2 5">3.2.1.22</ecNumber>
    </recommendedName>
</protein>
<evidence type="ECO:0000256" key="2">
    <source>
        <dbReference type="ARBA" id="ARBA00012755"/>
    </source>
</evidence>
<evidence type="ECO:0000256" key="7">
    <source>
        <dbReference type="PIRSR" id="PIRSR005536-2"/>
    </source>
</evidence>
<dbReference type="Pfam" id="PF02065">
    <property type="entry name" value="Melibiase"/>
    <property type="match status" value="1"/>
</dbReference>